<dbReference type="Gene3D" id="2.40.170.20">
    <property type="entry name" value="TonB-dependent receptor, beta-barrel domain"/>
    <property type="match status" value="1"/>
</dbReference>
<evidence type="ECO:0000256" key="4">
    <source>
        <dbReference type="ARBA" id="ARBA00022692"/>
    </source>
</evidence>
<dbReference type="PANTHER" id="PTHR30069">
    <property type="entry name" value="TONB-DEPENDENT OUTER MEMBRANE RECEPTOR"/>
    <property type="match status" value="1"/>
</dbReference>
<dbReference type="Pfam" id="PF00593">
    <property type="entry name" value="TonB_dep_Rec_b-barrel"/>
    <property type="match status" value="1"/>
</dbReference>
<evidence type="ECO:0000256" key="1">
    <source>
        <dbReference type="ARBA" id="ARBA00004571"/>
    </source>
</evidence>
<evidence type="ECO:0000313" key="14">
    <source>
        <dbReference type="EMBL" id="ACF14897.1"/>
    </source>
</evidence>
<dbReference type="InterPro" id="IPR008969">
    <property type="entry name" value="CarboxyPept-like_regulatory"/>
</dbReference>
<dbReference type="KEGG" id="cts:Ctha_2448"/>
<dbReference type="SUPFAM" id="SSF56935">
    <property type="entry name" value="Porins"/>
    <property type="match status" value="1"/>
</dbReference>
<evidence type="ECO:0000256" key="9">
    <source>
        <dbReference type="ARBA" id="ARBA00023237"/>
    </source>
</evidence>
<keyword evidence="7 10" id="KW-0472">Membrane</keyword>
<dbReference type="GO" id="GO:0015344">
    <property type="term" value="F:siderophore uptake transmembrane transporter activity"/>
    <property type="evidence" value="ECO:0007669"/>
    <property type="project" value="TreeGrafter"/>
</dbReference>
<evidence type="ECO:0000256" key="6">
    <source>
        <dbReference type="ARBA" id="ARBA00023077"/>
    </source>
</evidence>
<dbReference type="InterPro" id="IPR000531">
    <property type="entry name" value="Beta-barrel_TonB"/>
</dbReference>
<keyword evidence="5" id="KW-0732">Signal</keyword>
<dbReference type="Proteomes" id="UP000001208">
    <property type="component" value="Chromosome"/>
</dbReference>
<dbReference type="Pfam" id="PF07715">
    <property type="entry name" value="Plug"/>
    <property type="match status" value="1"/>
</dbReference>
<protein>
    <submittedName>
        <fullName evidence="14">TonB-dependent receptor plug</fullName>
    </submittedName>
</protein>
<keyword evidence="4 10" id="KW-0812">Transmembrane</keyword>
<comment type="similarity">
    <text evidence="10 11">Belongs to the TonB-dependent receptor family.</text>
</comment>
<keyword evidence="3 10" id="KW-1134">Transmembrane beta strand</keyword>
<name>B3QX87_CHLT3</name>
<dbReference type="eggNOG" id="COG4206">
    <property type="taxonomic scope" value="Bacteria"/>
</dbReference>
<keyword evidence="9 10" id="KW-0998">Cell outer membrane</keyword>
<dbReference type="GO" id="GO:0009279">
    <property type="term" value="C:cell outer membrane"/>
    <property type="evidence" value="ECO:0007669"/>
    <property type="project" value="UniProtKB-SubCell"/>
</dbReference>
<dbReference type="Gene3D" id="2.170.130.10">
    <property type="entry name" value="TonB-dependent receptor, plug domain"/>
    <property type="match status" value="1"/>
</dbReference>
<feature type="domain" description="TonB-dependent receptor plug" evidence="13">
    <location>
        <begin position="133"/>
        <end position="238"/>
    </location>
</feature>
<proteinExistence type="inferred from homology"/>
<evidence type="ECO:0000256" key="7">
    <source>
        <dbReference type="ARBA" id="ARBA00023136"/>
    </source>
</evidence>
<dbReference type="STRING" id="517418.Ctha_2448"/>
<evidence type="ECO:0000256" key="2">
    <source>
        <dbReference type="ARBA" id="ARBA00022448"/>
    </source>
</evidence>
<dbReference type="OrthoDB" id="596248at2"/>
<dbReference type="InterPro" id="IPR036942">
    <property type="entry name" value="Beta-barrel_TonB_sf"/>
</dbReference>
<dbReference type="RefSeq" id="WP_012500979.1">
    <property type="nucleotide sequence ID" value="NC_011026.1"/>
</dbReference>
<organism evidence="14 15">
    <name type="scientific">Chloroherpeton thalassium (strain ATCC 35110 / GB-78)</name>
    <dbReference type="NCBI Taxonomy" id="517418"/>
    <lineage>
        <taxon>Bacteria</taxon>
        <taxon>Pseudomonadati</taxon>
        <taxon>Chlorobiota</taxon>
        <taxon>Chlorobiia</taxon>
        <taxon>Chlorobiales</taxon>
        <taxon>Chloroherpetonaceae</taxon>
        <taxon>Chloroherpeton</taxon>
    </lineage>
</organism>
<comment type="subcellular location">
    <subcellularLocation>
        <location evidence="1 10">Cell outer membrane</location>
        <topology evidence="1 10">Multi-pass membrane protein</topology>
    </subcellularLocation>
</comment>
<dbReference type="EMBL" id="CP001100">
    <property type="protein sequence ID" value="ACF14897.1"/>
    <property type="molecule type" value="Genomic_DNA"/>
</dbReference>
<evidence type="ECO:0000256" key="10">
    <source>
        <dbReference type="PROSITE-ProRule" id="PRU01360"/>
    </source>
</evidence>
<evidence type="ECO:0000256" key="8">
    <source>
        <dbReference type="ARBA" id="ARBA00023170"/>
    </source>
</evidence>
<sequence length="785" mass="87880">MKRVVHLKVPLQEQQGRYRKLLFLILMLGLLPLSAKAETRTLTGVVRSESTDEKLIGVTVKVEGSSLGVMTNDNGEYSISVDDGAKNLLFSYLGYRKKIVEIGQSSVINVLLAEDSRLTGEIVVQASRTGSRLKDIPRKVEIVTEDDIEALAPKDATELLKKTAGVDIIEYPGVLSGVSVRGFTPKYSGLDQYVTYLIDGRPAGVTNLATIDMSTIERVEVIKGPSSALYGSQAMGGTINFITKRSKGDVKGHAEFSYGSFKTLDGKFNAGGSLTDKLDFDLGGRTFNQNDDYEIGSNTIISDPDNELLEQQIKTMRNTSYSTNSASLRLGYDFAQDLRFETRGEIYQANSVRTPGSVWAVYGHGQKNVDRQTIDLSLTGNLNQHSFKVKPYWAIEETEYYDHQDDEIDYISSKSKTQWFGFQMQDILSLGDQRITAGVDFNQADVTAHSYSDDSTETAPYRPNQRLSTFGVFSEVALSFLNSRLITNIGGRLDITSYKLKETPYFDNSELDSKAETYSNFNPSVSAQYRLIPELKIHSSAGRAFVTPNPYQKAGKYVNSYGVETRGNADLDPQSSVTFDIGLTYESDMGFRADITYFNTVWDNFIEEVAGTEIDGTDTTNYKTFENVDEAELQGLEFELSYDFGALHDFDYSLRFFANFTHQLVAEKTEDGETSDLNYVRKNRGSFGIEYDDYHFLSARLSARYIGSRYEQNWFYYYPEARPTLTDAVLEHPASLIFDANVTFAINQSSSISVFSKNLLDENYTEKDGYNMPGRSVGVRYAVNF</sequence>
<dbReference type="PROSITE" id="PS52016">
    <property type="entry name" value="TONB_DEPENDENT_REC_3"/>
    <property type="match status" value="1"/>
</dbReference>
<dbReference type="CDD" id="cd01347">
    <property type="entry name" value="ligand_gated_channel"/>
    <property type="match status" value="1"/>
</dbReference>
<dbReference type="InterPro" id="IPR012910">
    <property type="entry name" value="Plug_dom"/>
</dbReference>
<dbReference type="GO" id="GO:0044718">
    <property type="term" value="P:siderophore transmembrane transport"/>
    <property type="evidence" value="ECO:0007669"/>
    <property type="project" value="TreeGrafter"/>
</dbReference>
<evidence type="ECO:0000259" key="13">
    <source>
        <dbReference type="Pfam" id="PF07715"/>
    </source>
</evidence>
<keyword evidence="15" id="KW-1185">Reference proteome</keyword>
<dbReference type="Gene3D" id="2.60.40.1120">
    <property type="entry name" value="Carboxypeptidase-like, regulatory domain"/>
    <property type="match status" value="1"/>
</dbReference>
<dbReference type="PANTHER" id="PTHR30069:SF29">
    <property type="entry name" value="HEMOGLOBIN AND HEMOGLOBIN-HAPTOGLOBIN-BINDING PROTEIN 1-RELATED"/>
    <property type="match status" value="1"/>
</dbReference>
<dbReference type="InterPro" id="IPR037066">
    <property type="entry name" value="Plug_dom_sf"/>
</dbReference>
<keyword evidence="2 10" id="KW-0813">Transport</keyword>
<dbReference type="Pfam" id="PF13715">
    <property type="entry name" value="CarbopepD_reg_2"/>
    <property type="match status" value="1"/>
</dbReference>
<reference evidence="14 15" key="1">
    <citation type="submission" date="2008-06" db="EMBL/GenBank/DDBJ databases">
        <title>Complete sequence of Chloroherpeton thalassium ATCC 35110.</title>
        <authorList>
            <consortium name="US DOE Joint Genome Institute"/>
            <person name="Lucas S."/>
            <person name="Copeland A."/>
            <person name="Lapidus A."/>
            <person name="Glavina del Rio T."/>
            <person name="Dalin E."/>
            <person name="Tice H."/>
            <person name="Bruce D."/>
            <person name="Goodwin L."/>
            <person name="Pitluck S."/>
            <person name="Schmutz J."/>
            <person name="Larimer F."/>
            <person name="Land M."/>
            <person name="Hauser L."/>
            <person name="Kyrpides N."/>
            <person name="Mikhailova N."/>
            <person name="Liu Z."/>
            <person name="Li T."/>
            <person name="Zhao F."/>
            <person name="Overmann J."/>
            <person name="Bryant D.A."/>
            <person name="Richardson P."/>
        </authorList>
    </citation>
    <scope>NUCLEOTIDE SEQUENCE [LARGE SCALE GENOMIC DNA]</scope>
    <source>
        <strain evidence="15">ATCC 35110 / GB-78</strain>
    </source>
</reference>
<gene>
    <name evidence="14" type="ordered locus">Ctha_2448</name>
</gene>
<evidence type="ECO:0000256" key="11">
    <source>
        <dbReference type="RuleBase" id="RU003357"/>
    </source>
</evidence>
<dbReference type="HOGENOM" id="CLU_008287_18_0_10"/>
<dbReference type="SUPFAM" id="SSF49464">
    <property type="entry name" value="Carboxypeptidase regulatory domain-like"/>
    <property type="match status" value="1"/>
</dbReference>
<evidence type="ECO:0000256" key="5">
    <source>
        <dbReference type="ARBA" id="ARBA00022729"/>
    </source>
</evidence>
<dbReference type="AlphaFoldDB" id="B3QX87"/>
<accession>B3QX87</accession>
<evidence type="ECO:0000259" key="12">
    <source>
        <dbReference type="Pfam" id="PF00593"/>
    </source>
</evidence>
<evidence type="ECO:0000313" key="15">
    <source>
        <dbReference type="Proteomes" id="UP000001208"/>
    </source>
</evidence>
<feature type="domain" description="TonB-dependent receptor-like beta-barrel" evidence="12">
    <location>
        <begin position="321"/>
        <end position="754"/>
    </location>
</feature>
<dbReference type="InterPro" id="IPR039426">
    <property type="entry name" value="TonB-dep_rcpt-like"/>
</dbReference>
<keyword evidence="8 14" id="KW-0675">Receptor</keyword>
<evidence type="ECO:0000256" key="3">
    <source>
        <dbReference type="ARBA" id="ARBA00022452"/>
    </source>
</evidence>
<keyword evidence="6 11" id="KW-0798">TonB box</keyword>